<sequence length="307" mass="33945">MKKIVVTGGAGFIGSHLVDALIEKKYDVYVADDLSFGTKAFVHPKAHFFRVSILNPKFFSWLEKVHPEAIFHLAAQTNVRLSLEDPVCDAKINIFGSIKLALKAKELGVKKIIFSSTGGAMFSNTKFLPYKESVPINPISPYGIAKAACEQYLQTILSESSTKLVILRYANVYGPRQSHKGEAGVVSIFVRRLLENKPLTVFGDGMQTRDFIYVRDVVQANIAALSSPSQGIFHIGTGKEVSLKELLKRLTDISQLKLTVQYSPFVKGELSRSALCPRKALKELGWKPLVSLDQGLSLTLQGFKEKI</sequence>
<comment type="similarity">
    <text evidence="1">Belongs to the NAD(P)-dependent epimerase/dehydratase family.</text>
</comment>
<protein>
    <submittedName>
        <fullName evidence="3">UDP-glucose 4-epimerase</fullName>
    </submittedName>
</protein>
<dbReference type="Proteomes" id="UP000229749">
    <property type="component" value="Unassembled WGS sequence"/>
</dbReference>
<organism evidence="3 4">
    <name type="scientific">Candidatus Uhrbacteria bacterium CG_4_9_14_3_um_filter_36_7</name>
    <dbReference type="NCBI Taxonomy" id="1975033"/>
    <lineage>
        <taxon>Bacteria</taxon>
        <taxon>Candidatus Uhriibacteriota</taxon>
    </lineage>
</organism>
<feature type="domain" description="NAD-dependent epimerase/dehydratase" evidence="2">
    <location>
        <begin position="4"/>
        <end position="236"/>
    </location>
</feature>
<dbReference type="SUPFAM" id="SSF51735">
    <property type="entry name" value="NAD(P)-binding Rossmann-fold domains"/>
    <property type="match status" value="1"/>
</dbReference>
<accession>A0A2M7XHH4</accession>
<evidence type="ECO:0000256" key="1">
    <source>
        <dbReference type="ARBA" id="ARBA00007637"/>
    </source>
</evidence>
<dbReference type="PANTHER" id="PTHR43000">
    <property type="entry name" value="DTDP-D-GLUCOSE 4,6-DEHYDRATASE-RELATED"/>
    <property type="match status" value="1"/>
</dbReference>
<dbReference type="InterPro" id="IPR001509">
    <property type="entry name" value="Epimerase_deHydtase"/>
</dbReference>
<dbReference type="InterPro" id="IPR036291">
    <property type="entry name" value="NAD(P)-bd_dom_sf"/>
</dbReference>
<name>A0A2M7XHH4_9BACT</name>
<evidence type="ECO:0000313" key="3">
    <source>
        <dbReference type="EMBL" id="PJA47340.1"/>
    </source>
</evidence>
<evidence type="ECO:0000313" key="4">
    <source>
        <dbReference type="Proteomes" id="UP000229749"/>
    </source>
</evidence>
<dbReference type="AlphaFoldDB" id="A0A2M7XHH4"/>
<comment type="caution">
    <text evidence="3">The sequence shown here is derived from an EMBL/GenBank/DDBJ whole genome shotgun (WGS) entry which is preliminary data.</text>
</comment>
<gene>
    <name evidence="3" type="ORF">CO172_01940</name>
</gene>
<dbReference type="EMBL" id="PFWS01000029">
    <property type="protein sequence ID" value="PJA47340.1"/>
    <property type="molecule type" value="Genomic_DNA"/>
</dbReference>
<dbReference type="Pfam" id="PF01370">
    <property type="entry name" value="Epimerase"/>
    <property type="match status" value="1"/>
</dbReference>
<evidence type="ECO:0000259" key="2">
    <source>
        <dbReference type="Pfam" id="PF01370"/>
    </source>
</evidence>
<dbReference type="Gene3D" id="3.40.50.720">
    <property type="entry name" value="NAD(P)-binding Rossmann-like Domain"/>
    <property type="match status" value="1"/>
</dbReference>
<proteinExistence type="inferred from homology"/>
<dbReference type="Gene3D" id="3.90.25.10">
    <property type="entry name" value="UDP-galactose 4-epimerase, domain 1"/>
    <property type="match status" value="1"/>
</dbReference>
<reference evidence="4" key="1">
    <citation type="submission" date="2017-09" db="EMBL/GenBank/DDBJ databases">
        <title>Depth-based differentiation of microbial function through sediment-hosted aquifers and enrichment of novel symbionts in the deep terrestrial subsurface.</title>
        <authorList>
            <person name="Probst A.J."/>
            <person name="Ladd B."/>
            <person name="Jarett J.K."/>
            <person name="Geller-Mcgrath D.E."/>
            <person name="Sieber C.M.K."/>
            <person name="Emerson J.B."/>
            <person name="Anantharaman K."/>
            <person name="Thomas B.C."/>
            <person name="Malmstrom R."/>
            <person name="Stieglmeier M."/>
            <person name="Klingl A."/>
            <person name="Woyke T."/>
            <person name="Ryan C.M."/>
            <person name="Banfield J.F."/>
        </authorList>
    </citation>
    <scope>NUCLEOTIDE SEQUENCE [LARGE SCALE GENOMIC DNA]</scope>
</reference>